<name>A0A0A9C9J6_ARUDO</name>
<proteinExistence type="predicted"/>
<evidence type="ECO:0000313" key="2">
    <source>
        <dbReference type="EMBL" id="JAD71098.1"/>
    </source>
</evidence>
<dbReference type="EMBL" id="GBRH01226797">
    <property type="protein sequence ID" value="JAD71098.1"/>
    <property type="molecule type" value="Transcribed_RNA"/>
</dbReference>
<accession>A0A0A9C9J6</accession>
<evidence type="ECO:0000256" key="1">
    <source>
        <dbReference type="SAM" id="MobiDB-lite"/>
    </source>
</evidence>
<feature type="region of interest" description="Disordered" evidence="1">
    <location>
        <begin position="1"/>
        <end position="40"/>
    </location>
</feature>
<reference evidence="2" key="2">
    <citation type="journal article" date="2015" name="Data Brief">
        <title>Shoot transcriptome of the giant reed, Arundo donax.</title>
        <authorList>
            <person name="Barrero R.A."/>
            <person name="Guerrero F.D."/>
            <person name="Moolhuijzen P."/>
            <person name="Goolsby J.A."/>
            <person name="Tidwell J."/>
            <person name="Bellgard S.E."/>
            <person name="Bellgard M.I."/>
        </authorList>
    </citation>
    <scope>NUCLEOTIDE SEQUENCE</scope>
    <source>
        <tissue evidence="2">Shoot tissue taken approximately 20 cm above the soil surface</tissue>
    </source>
</reference>
<organism evidence="2">
    <name type="scientific">Arundo donax</name>
    <name type="common">Giant reed</name>
    <name type="synonym">Donax arundinaceus</name>
    <dbReference type="NCBI Taxonomy" id="35708"/>
    <lineage>
        <taxon>Eukaryota</taxon>
        <taxon>Viridiplantae</taxon>
        <taxon>Streptophyta</taxon>
        <taxon>Embryophyta</taxon>
        <taxon>Tracheophyta</taxon>
        <taxon>Spermatophyta</taxon>
        <taxon>Magnoliopsida</taxon>
        <taxon>Liliopsida</taxon>
        <taxon>Poales</taxon>
        <taxon>Poaceae</taxon>
        <taxon>PACMAD clade</taxon>
        <taxon>Arundinoideae</taxon>
        <taxon>Arundineae</taxon>
        <taxon>Arundo</taxon>
    </lineage>
</organism>
<protein>
    <submittedName>
        <fullName evidence="2">Uncharacterized protein</fullName>
    </submittedName>
</protein>
<dbReference type="AlphaFoldDB" id="A0A0A9C9J6"/>
<reference evidence="2" key="1">
    <citation type="submission" date="2014-09" db="EMBL/GenBank/DDBJ databases">
        <authorList>
            <person name="Magalhaes I.L.F."/>
            <person name="Oliveira U."/>
            <person name="Santos F.R."/>
            <person name="Vidigal T.H.D.A."/>
            <person name="Brescovit A.D."/>
            <person name="Santos A.J."/>
        </authorList>
    </citation>
    <scope>NUCLEOTIDE SEQUENCE</scope>
    <source>
        <tissue evidence="2">Shoot tissue taken approximately 20 cm above the soil surface</tissue>
    </source>
</reference>
<sequence>MEGNGFYTVGGQASAERTKGPRMVRQGVKTASLAETRERQ</sequence>